<dbReference type="EMBL" id="JAVRIA010000001">
    <property type="protein sequence ID" value="MDT0557543.1"/>
    <property type="molecule type" value="Genomic_DNA"/>
</dbReference>
<proteinExistence type="predicted"/>
<dbReference type="Gene3D" id="2.60.120.380">
    <property type="match status" value="1"/>
</dbReference>
<name>A0ABU2YH91_9FLAO</name>
<keyword evidence="1" id="KW-0732">Signal</keyword>
<dbReference type="Pfam" id="PF18962">
    <property type="entry name" value="Por_Secre_tail"/>
    <property type="match status" value="1"/>
</dbReference>
<protein>
    <submittedName>
        <fullName evidence="3">T9SS type A sorting domain-containing protein</fullName>
    </submittedName>
</protein>
<evidence type="ECO:0000259" key="2">
    <source>
        <dbReference type="Pfam" id="PF18962"/>
    </source>
</evidence>
<dbReference type="RefSeq" id="WP_311426306.1">
    <property type="nucleotide sequence ID" value="NZ_JAVRIA010000001.1"/>
</dbReference>
<dbReference type="NCBIfam" id="TIGR04183">
    <property type="entry name" value="Por_Secre_tail"/>
    <property type="match status" value="1"/>
</dbReference>
<feature type="domain" description="Secretion system C-terminal sorting" evidence="2">
    <location>
        <begin position="334"/>
        <end position="403"/>
    </location>
</feature>
<reference evidence="3 4" key="1">
    <citation type="submission" date="2023-09" db="EMBL/GenBank/DDBJ databases">
        <authorList>
            <person name="Rey-Velasco X."/>
        </authorList>
    </citation>
    <scope>NUCLEOTIDE SEQUENCE [LARGE SCALE GENOMIC DNA]</scope>
    <source>
        <strain evidence="3 4">W332</strain>
    </source>
</reference>
<evidence type="ECO:0000313" key="4">
    <source>
        <dbReference type="Proteomes" id="UP001259492"/>
    </source>
</evidence>
<evidence type="ECO:0000256" key="1">
    <source>
        <dbReference type="ARBA" id="ARBA00022729"/>
    </source>
</evidence>
<dbReference type="Proteomes" id="UP001259492">
    <property type="component" value="Unassembled WGS sequence"/>
</dbReference>
<comment type="caution">
    <text evidence="3">The sequence shown here is derived from an EMBL/GenBank/DDBJ whole genome shotgun (WGS) entry which is preliminary data.</text>
</comment>
<evidence type="ECO:0000313" key="3">
    <source>
        <dbReference type="EMBL" id="MDT0557543.1"/>
    </source>
</evidence>
<accession>A0ABU2YH91</accession>
<organism evidence="3 4">
    <name type="scientific">Microcosmobacter mediterraneus</name>
    <dbReference type="NCBI Taxonomy" id="3075607"/>
    <lineage>
        <taxon>Bacteria</taxon>
        <taxon>Pseudomonadati</taxon>
        <taxon>Bacteroidota</taxon>
        <taxon>Flavobacteriia</taxon>
        <taxon>Flavobacteriales</taxon>
        <taxon>Flavobacteriaceae</taxon>
        <taxon>Microcosmobacter</taxon>
    </lineage>
</organism>
<sequence length="405" mass="44149">MKKITLFVVLALTGLVLHSQILIEQDFENGNQGWETNLFFTVPIQTCSGTSTRRNLFYSSTIGSLASPNVQGQSNGNDIQVNFDYKIVNWGTATVPTPAGWGNMVMQFSTNGGSTWNDIATIDDSNHVSTNSCVTKSYTISGSTVEIGSDFAFRFYATWASGDYYIYIDDILIQQDSSQSPPMNDAVNDAITLDIGALYDEYSVDASVLGATSDSESASCGLDGPGIWYKFTVPASGTVNIETNTDNATNTLGFDSVIEVFSGPMNNLTSLACNNDSPNADYEYSKVELNGLVPGEELYFRVWENGGDETEPFSVSVYNDALSINEAALLNIKIHPNPVLNKLNIETQTELDQITITNILGQEVLVKKDNLVGNIAFNLNGLNSGAYFVRIVKSKETKVYKVIKQ</sequence>
<dbReference type="InterPro" id="IPR026444">
    <property type="entry name" value="Secre_tail"/>
</dbReference>
<dbReference type="Gene3D" id="2.60.120.260">
    <property type="entry name" value="Galactose-binding domain-like"/>
    <property type="match status" value="1"/>
</dbReference>
<gene>
    <name evidence="3" type="ORF">RM697_02710</name>
</gene>
<keyword evidence="4" id="KW-1185">Reference proteome</keyword>